<feature type="non-terminal residue" evidence="2">
    <location>
        <position position="164"/>
    </location>
</feature>
<accession>A0A0J7KC46</accession>
<gene>
    <name evidence="2" type="ORF">RF55_12811</name>
</gene>
<dbReference type="Proteomes" id="UP000036403">
    <property type="component" value="Unassembled WGS sequence"/>
</dbReference>
<feature type="compositionally biased region" description="Basic residues" evidence="1">
    <location>
        <begin position="37"/>
        <end position="47"/>
    </location>
</feature>
<evidence type="ECO:0000313" key="3">
    <source>
        <dbReference type="Proteomes" id="UP000036403"/>
    </source>
</evidence>
<evidence type="ECO:0000256" key="1">
    <source>
        <dbReference type="SAM" id="MobiDB-lite"/>
    </source>
</evidence>
<organism evidence="2 3">
    <name type="scientific">Lasius niger</name>
    <name type="common">Black garden ant</name>
    <dbReference type="NCBI Taxonomy" id="67767"/>
    <lineage>
        <taxon>Eukaryota</taxon>
        <taxon>Metazoa</taxon>
        <taxon>Ecdysozoa</taxon>
        <taxon>Arthropoda</taxon>
        <taxon>Hexapoda</taxon>
        <taxon>Insecta</taxon>
        <taxon>Pterygota</taxon>
        <taxon>Neoptera</taxon>
        <taxon>Endopterygota</taxon>
        <taxon>Hymenoptera</taxon>
        <taxon>Apocrita</taxon>
        <taxon>Aculeata</taxon>
        <taxon>Formicoidea</taxon>
        <taxon>Formicidae</taxon>
        <taxon>Formicinae</taxon>
        <taxon>Lasius</taxon>
        <taxon>Lasius</taxon>
    </lineage>
</organism>
<dbReference type="OrthoDB" id="7701469at2759"/>
<name>A0A0J7KC46_LASNI</name>
<dbReference type="AlphaFoldDB" id="A0A0J7KC46"/>
<reference evidence="2 3" key="1">
    <citation type="submission" date="2015-04" db="EMBL/GenBank/DDBJ databases">
        <title>Lasius niger genome sequencing.</title>
        <authorList>
            <person name="Konorov E.A."/>
            <person name="Nikitin M.A."/>
            <person name="Kirill M.V."/>
            <person name="Chang P."/>
        </authorList>
    </citation>
    <scope>NUCLEOTIDE SEQUENCE [LARGE SCALE GENOMIC DNA]</scope>
    <source>
        <tissue evidence="2">Whole</tissue>
    </source>
</reference>
<sequence length="164" mass="18700">MALLEDAELITDADEHVDMELFSDSLTIETFPTGRQNNRRHLRRTRRNLNSQGEVQTVSGTSSDNNRQNSSDIQTITHEQLQTNVASDLENDITEIQTNVASDLENDLTEIQNDESIYEVPEDDYSYLNDNSTCSEDLPFHTVNWNLEDNQSILEEKSSKDVCT</sequence>
<comment type="caution">
    <text evidence="2">The sequence shown here is derived from an EMBL/GenBank/DDBJ whole genome shotgun (WGS) entry which is preliminary data.</text>
</comment>
<feature type="region of interest" description="Disordered" evidence="1">
    <location>
        <begin position="31"/>
        <end position="70"/>
    </location>
</feature>
<protein>
    <submittedName>
        <fullName evidence="2">Uncharacterized protein</fullName>
    </submittedName>
</protein>
<dbReference type="PaxDb" id="67767-A0A0J7KC46"/>
<feature type="compositionally biased region" description="Polar residues" evidence="1">
    <location>
        <begin position="51"/>
        <end position="70"/>
    </location>
</feature>
<evidence type="ECO:0000313" key="2">
    <source>
        <dbReference type="EMBL" id="KMQ87814.1"/>
    </source>
</evidence>
<proteinExistence type="predicted"/>
<dbReference type="EMBL" id="LBMM01009885">
    <property type="protein sequence ID" value="KMQ87814.1"/>
    <property type="molecule type" value="Genomic_DNA"/>
</dbReference>
<keyword evidence="3" id="KW-1185">Reference proteome</keyword>